<dbReference type="EMBL" id="FUYF01000013">
    <property type="protein sequence ID" value="SKA91481.1"/>
    <property type="molecule type" value="Genomic_DNA"/>
</dbReference>
<feature type="transmembrane region" description="Helical" evidence="1">
    <location>
        <begin position="30"/>
        <end position="50"/>
    </location>
</feature>
<feature type="transmembrane region" description="Helical" evidence="1">
    <location>
        <begin position="119"/>
        <end position="146"/>
    </location>
</feature>
<dbReference type="Proteomes" id="UP000190286">
    <property type="component" value="Unassembled WGS sequence"/>
</dbReference>
<feature type="transmembrane region" description="Helical" evidence="1">
    <location>
        <begin position="62"/>
        <end position="80"/>
    </location>
</feature>
<keyword evidence="1" id="KW-1133">Transmembrane helix</keyword>
<dbReference type="STRING" id="745368.SAMN02745178_02143"/>
<reference evidence="2 3" key="1">
    <citation type="submission" date="2017-02" db="EMBL/GenBank/DDBJ databases">
        <authorList>
            <person name="Peterson S.W."/>
        </authorList>
    </citation>
    <scope>NUCLEOTIDE SEQUENCE [LARGE SCALE GENOMIC DNA]</scope>
    <source>
        <strain evidence="2 3">ATCC 27749</strain>
    </source>
</reference>
<dbReference type="Pfam" id="PF05857">
    <property type="entry name" value="TraX"/>
    <property type="match status" value="1"/>
</dbReference>
<keyword evidence="1" id="KW-0812">Transmembrane</keyword>
<evidence type="ECO:0000256" key="1">
    <source>
        <dbReference type="SAM" id="Phobius"/>
    </source>
</evidence>
<dbReference type="GeneID" id="93338592"/>
<gene>
    <name evidence="2" type="ORF">SAMN02745178_02143</name>
</gene>
<dbReference type="OrthoDB" id="9781069at2"/>
<evidence type="ECO:0000313" key="3">
    <source>
        <dbReference type="Proteomes" id="UP000190286"/>
    </source>
</evidence>
<feature type="transmembrane region" description="Helical" evidence="1">
    <location>
        <begin position="209"/>
        <end position="230"/>
    </location>
</feature>
<feature type="transmembrane region" description="Helical" evidence="1">
    <location>
        <begin position="86"/>
        <end position="107"/>
    </location>
</feature>
<protein>
    <submittedName>
        <fullName evidence="2">TraX protein</fullName>
    </submittedName>
</protein>
<name>A0A1T4XQT6_9FIRM</name>
<proteinExistence type="predicted"/>
<dbReference type="InterPro" id="IPR008875">
    <property type="entry name" value="TraX"/>
</dbReference>
<keyword evidence="1" id="KW-0472">Membrane</keyword>
<feature type="transmembrane region" description="Helical" evidence="1">
    <location>
        <begin position="176"/>
        <end position="197"/>
    </location>
</feature>
<organism evidence="2 3">
    <name type="scientific">Gemmiger formicilis</name>
    <dbReference type="NCBI Taxonomy" id="745368"/>
    <lineage>
        <taxon>Bacteria</taxon>
        <taxon>Bacillati</taxon>
        <taxon>Bacillota</taxon>
        <taxon>Clostridia</taxon>
        <taxon>Eubacteriales</taxon>
        <taxon>Gemmiger</taxon>
    </lineage>
</organism>
<evidence type="ECO:0000313" key="2">
    <source>
        <dbReference type="EMBL" id="SKA91481.1"/>
    </source>
</evidence>
<keyword evidence="3" id="KW-1185">Reference proteome</keyword>
<sequence>MSRDSIKMVAMLTMLINHIANVFLPAGQPLTNLCLCIGYFTAVTMCFFLVEGYGCTRSKRRYAGRLLGFAVLAQLPYQLAFPANGIAGFVQFNMLFTLLLCFLVLLVQEKIQDRVLRGVCIVLLICASLFCDWALLAPVFTLLFAWAGENRTRQKAAFGAAALLYGGMAGLGSGQVWEAVGCAVPILVSAFVILYLYNGRRAARGRTFYKWFFYAFYPAHLLVLGLLRLAV</sequence>
<dbReference type="AlphaFoldDB" id="A0A1T4XQT6"/>
<dbReference type="RefSeq" id="WP_159447026.1">
    <property type="nucleotide sequence ID" value="NZ_FUYF01000013.1"/>
</dbReference>
<accession>A0A1T4XQT6</accession>